<dbReference type="VEuPathDB" id="VectorBase:LDEU009455"/>
<comment type="caution">
    <text evidence="1">The sequence shown here is derived from an EMBL/GenBank/DDBJ whole genome shotgun (WGS) entry which is preliminary data.</text>
</comment>
<reference evidence="1 2" key="1">
    <citation type="journal article" date="2018" name="Gigascience">
        <title>Genomes of trombidid mites reveal novel predicted allergens and laterally-transferred genes associated with secondary metabolism.</title>
        <authorList>
            <person name="Dong X."/>
            <person name="Chaisiri K."/>
            <person name="Xia D."/>
            <person name="Armstrong S.D."/>
            <person name="Fang Y."/>
            <person name="Donnelly M.J."/>
            <person name="Kadowaki T."/>
            <person name="McGarry J.W."/>
            <person name="Darby A.C."/>
            <person name="Makepeace B.L."/>
        </authorList>
    </citation>
    <scope>NUCLEOTIDE SEQUENCE [LARGE SCALE GENOMIC DNA]</scope>
    <source>
        <strain evidence="1">UoL-UT</strain>
    </source>
</reference>
<accession>A0A443S557</accession>
<dbReference type="EMBL" id="NCKV01008403">
    <property type="protein sequence ID" value="RWS22585.1"/>
    <property type="molecule type" value="Genomic_DNA"/>
</dbReference>
<organism evidence="1 2">
    <name type="scientific">Leptotrombidium deliense</name>
    <dbReference type="NCBI Taxonomy" id="299467"/>
    <lineage>
        <taxon>Eukaryota</taxon>
        <taxon>Metazoa</taxon>
        <taxon>Ecdysozoa</taxon>
        <taxon>Arthropoda</taxon>
        <taxon>Chelicerata</taxon>
        <taxon>Arachnida</taxon>
        <taxon>Acari</taxon>
        <taxon>Acariformes</taxon>
        <taxon>Trombidiformes</taxon>
        <taxon>Prostigmata</taxon>
        <taxon>Anystina</taxon>
        <taxon>Parasitengona</taxon>
        <taxon>Trombiculoidea</taxon>
        <taxon>Trombiculidae</taxon>
        <taxon>Leptotrombidium</taxon>
    </lineage>
</organism>
<name>A0A443S557_9ACAR</name>
<evidence type="ECO:0000313" key="2">
    <source>
        <dbReference type="Proteomes" id="UP000288716"/>
    </source>
</evidence>
<evidence type="ECO:0000313" key="1">
    <source>
        <dbReference type="EMBL" id="RWS22585.1"/>
    </source>
</evidence>
<protein>
    <submittedName>
        <fullName evidence="1">Uncharacterized protein</fullName>
    </submittedName>
</protein>
<keyword evidence="2" id="KW-1185">Reference proteome</keyword>
<dbReference type="Proteomes" id="UP000288716">
    <property type="component" value="Unassembled WGS sequence"/>
</dbReference>
<dbReference type="AlphaFoldDB" id="A0A443S557"/>
<proteinExistence type="predicted"/>
<gene>
    <name evidence="1" type="ORF">B4U80_04314</name>
</gene>
<sequence>MFASILFCMYTTMGAT</sequence>